<protein>
    <recommendedName>
        <fullName evidence="3">SAM-dependent methyltransferase</fullName>
    </recommendedName>
</protein>
<evidence type="ECO:0000313" key="2">
    <source>
        <dbReference type="Proteomes" id="UP000321083"/>
    </source>
</evidence>
<evidence type="ECO:0008006" key="3">
    <source>
        <dbReference type="Google" id="ProtNLM"/>
    </source>
</evidence>
<reference evidence="1 2" key="2">
    <citation type="submission" date="2019-08" db="EMBL/GenBank/DDBJ databases">
        <authorList>
            <person name="Henke P."/>
        </authorList>
    </citation>
    <scope>NUCLEOTIDE SEQUENCE [LARGE SCALE GENOMIC DNA]</scope>
    <source>
        <strain evidence="1">Phe10_nw2017</strain>
    </source>
</reference>
<evidence type="ECO:0000313" key="1">
    <source>
        <dbReference type="EMBL" id="TWW09468.1"/>
    </source>
</evidence>
<sequence>MKRVQNWLPYNESLLFDYSDAYFRESGKTVFSSAGKTSKDIVPNAMTNSKAHARSFANFVKDSLENHPQGEKFRVLEIGSGAGVFARNFLICAREMNFLDRIEYLVTEYSRVGLEQIKESEILKDFEENSNYRFVHLDILNPQNTQDLSGKPFKLENLSATVLNYILCVLPLTVLRMSKGDKLQQMHLRFKQAEDCKDDSAYLKHLSYDEDWKGYLINNESDPEKKYYNILLQSLNNNSKKNYNYYSYGGLQALDNILNCSNDNAFIFIAEMPDAKNSPNPYQVYGNSIAHPFDYSLYKSFVESQNIKSVFSIDNYYPLVRMYILKNPLQEDRFINRFNKEYLEKNDSNLIIDLRHAIWQ</sequence>
<dbReference type="SUPFAM" id="SSF53335">
    <property type="entry name" value="S-adenosyl-L-methionine-dependent methyltransferases"/>
    <property type="match status" value="1"/>
</dbReference>
<keyword evidence="2" id="KW-1185">Reference proteome</keyword>
<dbReference type="EMBL" id="SRHE01000268">
    <property type="protein sequence ID" value="TWW09468.1"/>
    <property type="molecule type" value="Genomic_DNA"/>
</dbReference>
<dbReference type="AlphaFoldDB" id="A0A5C6M4G1"/>
<dbReference type="InterPro" id="IPR029063">
    <property type="entry name" value="SAM-dependent_MTases_sf"/>
</dbReference>
<accession>A0A5C6M4G1</accession>
<dbReference type="Gene3D" id="3.40.50.150">
    <property type="entry name" value="Vaccinia Virus protein VP39"/>
    <property type="match status" value="1"/>
</dbReference>
<name>A0A5C6M4G1_9PLAN</name>
<comment type="caution">
    <text evidence="1">The sequence shown here is derived from an EMBL/GenBank/DDBJ whole genome shotgun (WGS) entry which is preliminary data.</text>
</comment>
<dbReference type="Proteomes" id="UP000321083">
    <property type="component" value="Unassembled WGS sequence"/>
</dbReference>
<organism evidence="1 2">
    <name type="scientific">Planctomyces bekefii</name>
    <dbReference type="NCBI Taxonomy" id="1653850"/>
    <lineage>
        <taxon>Bacteria</taxon>
        <taxon>Pseudomonadati</taxon>
        <taxon>Planctomycetota</taxon>
        <taxon>Planctomycetia</taxon>
        <taxon>Planctomycetales</taxon>
        <taxon>Planctomycetaceae</taxon>
        <taxon>Planctomyces</taxon>
    </lineage>
</organism>
<gene>
    <name evidence="1" type="ORF">E3A20_14060</name>
</gene>
<proteinExistence type="predicted"/>
<reference evidence="1 2" key="1">
    <citation type="submission" date="2019-08" db="EMBL/GenBank/DDBJ databases">
        <title>100 year-old enigma solved: identification of Planctomyces bekefii, the type genus and species of the phylum Planctomycetes.</title>
        <authorList>
            <person name="Svetlana D.N."/>
            <person name="Overmann J."/>
        </authorList>
    </citation>
    <scope>NUCLEOTIDE SEQUENCE [LARGE SCALE GENOMIC DNA]</scope>
    <source>
        <strain evidence="1">Phe10_nw2017</strain>
    </source>
</reference>
<feature type="non-terminal residue" evidence="1">
    <location>
        <position position="360"/>
    </location>
</feature>